<dbReference type="GO" id="GO:0003677">
    <property type="term" value="F:DNA binding"/>
    <property type="evidence" value="ECO:0007669"/>
    <property type="project" value="InterPro"/>
</dbReference>
<evidence type="ECO:0000256" key="1">
    <source>
        <dbReference type="ARBA" id="ARBA00023172"/>
    </source>
</evidence>
<dbReference type="OrthoDB" id="3254696at2759"/>
<sequence>MFRTSPNSLLPPVNPNTALFPCSSTKTSVSRGDNTHIPTYHGSLNATKATHLHVRHNNLSPNNLLMSYRDNNGNLKVMTKSYFLSLCNDISSREGYPHFTGHSFCIGGMTLLLQDSVDPEYVKMYGRWKSSTFTRYWRDLHTCASVHIDRVYTCKHLHQRLSA</sequence>
<dbReference type="GO" id="GO:0006310">
    <property type="term" value="P:DNA recombination"/>
    <property type="evidence" value="ECO:0007669"/>
    <property type="project" value="UniProtKB-KW"/>
</dbReference>
<comment type="caution">
    <text evidence="2">The sequence shown here is derived from an EMBL/GenBank/DDBJ whole genome shotgun (WGS) entry which is preliminary data.</text>
</comment>
<dbReference type="InterPro" id="IPR013762">
    <property type="entry name" value="Integrase-like_cat_sf"/>
</dbReference>
<evidence type="ECO:0008006" key="4">
    <source>
        <dbReference type="Google" id="ProtNLM"/>
    </source>
</evidence>
<keyword evidence="3" id="KW-1185">Reference proteome</keyword>
<organism evidence="2 3">
    <name type="scientific">Tetrapyrgos nigripes</name>
    <dbReference type="NCBI Taxonomy" id="182062"/>
    <lineage>
        <taxon>Eukaryota</taxon>
        <taxon>Fungi</taxon>
        <taxon>Dikarya</taxon>
        <taxon>Basidiomycota</taxon>
        <taxon>Agaricomycotina</taxon>
        <taxon>Agaricomycetes</taxon>
        <taxon>Agaricomycetidae</taxon>
        <taxon>Agaricales</taxon>
        <taxon>Marasmiineae</taxon>
        <taxon>Marasmiaceae</taxon>
        <taxon>Tetrapyrgos</taxon>
    </lineage>
</organism>
<evidence type="ECO:0000313" key="3">
    <source>
        <dbReference type="Proteomes" id="UP000559256"/>
    </source>
</evidence>
<dbReference type="Gene3D" id="1.10.443.10">
    <property type="entry name" value="Intergrase catalytic core"/>
    <property type="match status" value="1"/>
</dbReference>
<dbReference type="GO" id="GO:0015074">
    <property type="term" value="P:DNA integration"/>
    <property type="evidence" value="ECO:0007669"/>
    <property type="project" value="InterPro"/>
</dbReference>
<dbReference type="Proteomes" id="UP000559256">
    <property type="component" value="Unassembled WGS sequence"/>
</dbReference>
<dbReference type="AlphaFoldDB" id="A0A8H5CAG0"/>
<gene>
    <name evidence="2" type="ORF">D9758_015372</name>
</gene>
<protein>
    <recommendedName>
        <fullName evidence="4">Tyr recombinase domain-containing protein</fullName>
    </recommendedName>
</protein>
<keyword evidence="1" id="KW-0233">DNA recombination</keyword>
<dbReference type="InterPro" id="IPR011010">
    <property type="entry name" value="DNA_brk_join_enz"/>
</dbReference>
<accession>A0A8H5CAG0</accession>
<proteinExistence type="predicted"/>
<reference evidence="2 3" key="1">
    <citation type="journal article" date="2020" name="ISME J.">
        <title>Uncovering the hidden diversity of litter-decomposition mechanisms in mushroom-forming fungi.</title>
        <authorList>
            <person name="Floudas D."/>
            <person name="Bentzer J."/>
            <person name="Ahren D."/>
            <person name="Johansson T."/>
            <person name="Persson P."/>
            <person name="Tunlid A."/>
        </authorList>
    </citation>
    <scope>NUCLEOTIDE SEQUENCE [LARGE SCALE GENOMIC DNA]</scope>
    <source>
        <strain evidence="2 3">CBS 291.85</strain>
    </source>
</reference>
<dbReference type="EMBL" id="JAACJM010000200">
    <property type="protein sequence ID" value="KAF5338119.1"/>
    <property type="molecule type" value="Genomic_DNA"/>
</dbReference>
<dbReference type="SUPFAM" id="SSF56349">
    <property type="entry name" value="DNA breaking-rejoining enzymes"/>
    <property type="match status" value="1"/>
</dbReference>
<name>A0A8H5CAG0_9AGAR</name>
<evidence type="ECO:0000313" key="2">
    <source>
        <dbReference type="EMBL" id="KAF5338119.1"/>
    </source>
</evidence>